<dbReference type="EMBL" id="CAJVPP010002229">
    <property type="protein sequence ID" value="CAG8592769.1"/>
    <property type="molecule type" value="Genomic_DNA"/>
</dbReference>
<dbReference type="PANTHER" id="PTHR38360:SF1">
    <property type="entry name" value="F12P19.7"/>
    <property type="match status" value="1"/>
</dbReference>
<keyword evidence="5" id="KW-1185">Reference proteome</keyword>
<gene>
    <name evidence="4" type="ORF">FMOSSE_LOCUS8531</name>
</gene>
<evidence type="ECO:0000313" key="5">
    <source>
        <dbReference type="Proteomes" id="UP000789375"/>
    </source>
</evidence>
<organism evidence="4 5">
    <name type="scientific">Funneliformis mosseae</name>
    <name type="common">Endomycorrhizal fungus</name>
    <name type="synonym">Glomus mosseae</name>
    <dbReference type="NCBI Taxonomy" id="27381"/>
    <lineage>
        <taxon>Eukaryota</taxon>
        <taxon>Fungi</taxon>
        <taxon>Fungi incertae sedis</taxon>
        <taxon>Mucoromycota</taxon>
        <taxon>Glomeromycotina</taxon>
        <taxon>Glomeromycetes</taxon>
        <taxon>Glomerales</taxon>
        <taxon>Glomeraceae</taxon>
        <taxon>Funneliformis</taxon>
    </lineage>
</organism>
<comment type="caution">
    <text evidence="4">The sequence shown here is derived from an EMBL/GenBank/DDBJ whole genome shotgun (WGS) entry which is preliminary data.</text>
</comment>
<keyword evidence="2" id="KW-0472">Membrane</keyword>
<protein>
    <submittedName>
        <fullName evidence="4">10327_t:CDS:1</fullName>
    </submittedName>
</protein>
<evidence type="ECO:0000256" key="1">
    <source>
        <dbReference type="SAM" id="MobiDB-lite"/>
    </source>
</evidence>
<keyword evidence="3" id="KW-0732">Signal</keyword>
<keyword evidence="2" id="KW-0812">Transmembrane</keyword>
<evidence type="ECO:0000313" key="4">
    <source>
        <dbReference type="EMBL" id="CAG8592769.1"/>
    </source>
</evidence>
<feature type="region of interest" description="Disordered" evidence="1">
    <location>
        <begin position="411"/>
        <end position="434"/>
    </location>
</feature>
<keyword evidence="2" id="KW-1133">Transmembrane helix</keyword>
<sequence length="494" mass="56013">MISFDVYKCLLVFSILCSLTRPVLSDCLNAPIENFDYFPNKIIFNTEVGKRAFDVTYHDTYVVVTSKKFLETYVLYCTAAQPAGAPADATSYIQVPVKNVAVYDPSIISFIEILGEELKLKYVLDKKTITSPCLQKHNDLYEQLSPVNTAQMAGTDVIFQRSPSITGGKFVSIFIDEETKGLKGAEWIKFISLFFNKTDVANEAYNQILNNYLCHVDNLSKVPNKTKKTIAWVSLESDNTFTIKHSLFYSNITMDAAAYPLISMMSNVDVVDLHKELNDAYIVIDLSELTPPNDTLDAWKRLFGYQTSIEKLPNFLTQKRLFRTRKLLNKMAHNDWDETSPSRPDLVLQDLIAIQYPSYQKDYYVRWFDKFAETGDVEILTEQQCDESTFGLPKNDFGTCVPMQFTGDNKDINGNKVNAKDGDGKYDDNNSNDENKKKVKPGVIVAGALAGAFVILGLGVWSLIVARRKYRERFVKLKDEHESQSKGVKEVNEK</sequence>
<evidence type="ECO:0000256" key="2">
    <source>
        <dbReference type="SAM" id="Phobius"/>
    </source>
</evidence>
<feature type="signal peptide" evidence="3">
    <location>
        <begin position="1"/>
        <end position="25"/>
    </location>
</feature>
<reference evidence="4" key="1">
    <citation type="submission" date="2021-06" db="EMBL/GenBank/DDBJ databases">
        <authorList>
            <person name="Kallberg Y."/>
            <person name="Tangrot J."/>
            <person name="Rosling A."/>
        </authorList>
    </citation>
    <scope>NUCLEOTIDE SEQUENCE</scope>
    <source>
        <strain evidence="4">87-6 pot B 2015</strain>
    </source>
</reference>
<evidence type="ECO:0000256" key="3">
    <source>
        <dbReference type="SAM" id="SignalP"/>
    </source>
</evidence>
<dbReference type="AlphaFoldDB" id="A0A9N9C6T6"/>
<dbReference type="PANTHER" id="PTHR38360">
    <property type="entry name" value="OS03G0120000 PROTEIN"/>
    <property type="match status" value="1"/>
</dbReference>
<feature type="chain" id="PRO_5040202769" evidence="3">
    <location>
        <begin position="26"/>
        <end position="494"/>
    </location>
</feature>
<accession>A0A9N9C6T6</accession>
<proteinExistence type="predicted"/>
<feature type="transmembrane region" description="Helical" evidence="2">
    <location>
        <begin position="443"/>
        <end position="466"/>
    </location>
</feature>
<dbReference type="Proteomes" id="UP000789375">
    <property type="component" value="Unassembled WGS sequence"/>
</dbReference>
<name>A0A9N9C6T6_FUNMO</name>